<evidence type="ECO:0008006" key="4">
    <source>
        <dbReference type="Google" id="ProtNLM"/>
    </source>
</evidence>
<dbReference type="EMBL" id="FNFO01000003">
    <property type="protein sequence ID" value="SDK71892.1"/>
    <property type="molecule type" value="Genomic_DNA"/>
</dbReference>
<dbReference type="AlphaFoldDB" id="A0A1G9E6X2"/>
<proteinExistence type="predicted"/>
<evidence type="ECO:0000313" key="3">
    <source>
        <dbReference type="Proteomes" id="UP000198510"/>
    </source>
</evidence>
<evidence type="ECO:0000256" key="1">
    <source>
        <dbReference type="SAM" id="SignalP"/>
    </source>
</evidence>
<dbReference type="Proteomes" id="UP000198510">
    <property type="component" value="Unassembled WGS sequence"/>
</dbReference>
<reference evidence="2 3" key="1">
    <citation type="submission" date="2016-10" db="EMBL/GenBank/DDBJ databases">
        <authorList>
            <person name="de Groot N.N."/>
        </authorList>
    </citation>
    <scope>NUCLEOTIDE SEQUENCE [LARGE SCALE GENOMIC DNA]</scope>
    <source>
        <strain evidence="2 3">DSM 25186</strain>
    </source>
</reference>
<name>A0A1G9E6X2_9BACT</name>
<feature type="signal peptide" evidence="1">
    <location>
        <begin position="1"/>
        <end position="20"/>
    </location>
</feature>
<accession>A0A1G9E6X2</accession>
<dbReference type="OrthoDB" id="458583at2"/>
<evidence type="ECO:0000313" key="2">
    <source>
        <dbReference type="EMBL" id="SDK71892.1"/>
    </source>
</evidence>
<organism evidence="2 3">
    <name type="scientific">Catalinimonas alkaloidigena</name>
    <dbReference type="NCBI Taxonomy" id="1075417"/>
    <lineage>
        <taxon>Bacteria</taxon>
        <taxon>Pseudomonadati</taxon>
        <taxon>Bacteroidota</taxon>
        <taxon>Cytophagia</taxon>
        <taxon>Cytophagales</taxon>
        <taxon>Catalimonadaceae</taxon>
        <taxon>Catalinimonas</taxon>
    </lineage>
</organism>
<dbReference type="RefSeq" id="WP_143017201.1">
    <property type="nucleotide sequence ID" value="NZ_FNFO01000003.1"/>
</dbReference>
<sequence>MRASFYLRACVLVLFSTVLASRAFGQTSEIGKWATSNVSGDSIVYEFTDDGRYIFELVGMRSMDLPGSSAATFTFYYRLNPDTSPMEIDFYDEEHHLISKGILEVTPTDRLKICVNSLSDERPTGFVQSATLICDRIAVTHTAHRP</sequence>
<gene>
    <name evidence="2" type="ORF">SAMN05421823_103370</name>
</gene>
<keyword evidence="1" id="KW-0732">Signal</keyword>
<protein>
    <recommendedName>
        <fullName evidence="4">DUF4488 domain-containing protein</fullName>
    </recommendedName>
</protein>
<keyword evidence="3" id="KW-1185">Reference proteome</keyword>
<feature type="chain" id="PRO_5011615237" description="DUF4488 domain-containing protein" evidence="1">
    <location>
        <begin position="21"/>
        <end position="146"/>
    </location>
</feature>